<name>A0A8J6L5W4_TENMO</name>
<dbReference type="Pfam" id="PF20700">
    <property type="entry name" value="Mutator"/>
    <property type="match status" value="1"/>
</dbReference>
<protein>
    <recommendedName>
        <fullName evidence="6">YqaJ viral recombinase domain-containing protein</fullName>
    </recommendedName>
</protein>
<dbReference type="SUPFAM" id="SSF52980">
    <property type="entry name" value="Restriction endonuclease-like"/>
    <property type="match status" value="1"/>
</dbReference>
<reference evidence="4" key="1">
    <citation type="journal article" date="2020" name="J Insects Food Feed">
        <title>The yellow mealworm (Tenebrio molitor) genome: a resource for the emerging insects as food and feed industry.</title>
        <authorList>
            <person name="Eriksson T."/>
            <person name="Andere A."/>
            <person name="Kelstrup H."/>
            <person name="Emery V."/>
            <person name="Picard C."/>
        </authorList>
    </citation>
    <scope>NUCLEOTIDE SEQUENCE</scope>
    <source>
        <strain evidence="4">Stoneville</strain>
        <tissue evidence="4">Whole head</tissue>
    </source>
</reference>
<proteinExistence type="predicted"/>
<reference evidence="4" key="2">
    <citation type="submission" date="2021-08" db="EMBL/GenBank/DDBJ databases">
        <authorList>
            <person name="Eriksson T."/>
        </authorList>
    </citation>
    <scope>NUCLEOTIDE SEQUENCE</scope>
    <source>
        <strain evidence="4">Stoneville</strain>
        <tissue evidence="4">Whole head</tissue>
    </source>
</reference>
<dbReference type="Pfam" id="PF09588">
    <property type="entry name" value="YqaJ"/>
    <property type="match status" value="1"/>
</dbReference>
<organism evidence="4 5">
    <name type="scientific">Tenebrio molitor</name>
    <name type="common">Yellow mealworm beetle</name>
    <dbReference type="NCBI Taxonomy" id="7067"/>
    <lineage>
        <taxon>Eukaryota</taxon>
        <taxon>Metazoa</taxon>
        <taxon>Ecdysozoa</taxon>
        <taxon>Arthropoda</taxon>
        <taxon>Hexapoda</taxon>
        <taxon>Insecta</taxon>
        <taxon>Pterygota</taxon>
        <taxon>Neoptera</taxon>
        <taxon>Endopterygota</taxon>
        <taxon>Coleoptera</taxon>
        <taxon>Polyphaga</taxon>
        <taxon>Cucujiformia</taxon>
        <taxon>Tenebrionidae</taxon>
        <taxon>Tenebrio</taxon>
    </lineage>
</organism>
<dbReference type="InterPro" id="IPR019080">
    <property type="entry name" value="YqaJ_viral_recombinase"/>
</dbReference>
<evidence type="ECO:0008006" key="6">
    <source>
        <dbReference type="Google" id="ProtNLM"/>
    </source>
</evidence>
<dbReference type="InterPro" id="IPR051703">
    <property type="entry name" value="NF-kappa-B_Signaling_Reg"/>
</dbReference>
<gene>
    <name evidence="4" type="ORF">GEV33_010697</name>
</gene>
<sequence>MVVLRGIGYSELEEISAAINMPMMAYETYAANEADVAAIMCQTAWKTMGEASLARALGEVDSDGIPCITVVTDGAWSKRSYNVNYDALSGVACIIGQRTGKLLFLAVRNKYCSICARTVGSKSIPSEHLCFRNWAGPSTAMETDIIAEGFKRSLDMHGIKYTRMVGDGDSSVYRKLKEVKPYGNQLVEKVECRNHLLRNFSSKLRELTNQDYGPNANNNPDMTHEEYAAEQEKFLKDLQKSPQQITAIEEETRSQSASQKWKQERHLRLTASNFGEICRMRSTTSCQNMVKRLLYCTFKGNRYTRWGTEHESLAIEEFELKYGFTVSKCGFFIDKTHYYLGASPDGLIDNNALIEVKCPANCVDVSPEEGIERKLIKFAEMKQNKMYLKRTHPYFYQVQGQLAITQKDVCFFVIWTPKGIMVEEVQPWLEIVPGSPGTRYTYNGMPARIRTSCLTSYARQEPMSSFNWGVFIKVRQSQSVKVADETGFKPEVTKAMRGARARVSHATVTPKLEQTGKSKKRGKKKQIPDVVKIPSEA</sequence>
<dbReference type="PANTHER" id="PTHR46609:SF8">
    <property type="entry name" value="YQAJ VIRAL RECOMBINASE DOMAIN-CONTAINING PROTEIN"/>
    <property type="match status" value="1"/>
</dbReference>
<dbReference type="InterPro" id="IPR049012">
    <property type="entry name" value="Mutator_transp_dom"/>
</dbReference>
<dbReference type="InterPro" id="IPR011335">
    <property type="entry name" value="Restrct_endonuc-II-like"/>
</dbReference>
<dbReference type="CDD" id="cd22343">
    <property type="entry name" value="PDDEXK_lambda_exonuclease-like"/>
    <property type="match status" value="1"/>
</dbReference>
<dbReference type="PANTHER" id="PTHR46609">
    <property type="entry name" value="EXONUCLEASE, PHAGE-TYPE/RECB, C-TERMINAL DOMAIN-CONTAINING PROTEIN"/>
    <property type="match status" value="1"/>
</dbReference>
<comment type="caution">
    <text evidence="4">The sequence shown here is derived from an EMBL/GenBank/DDBJ whole genome shotgun (WGS) entry which is preliminary data.</text>
</comment>
<dbReference type="InterPro" id="IPR011604">
    <property type="entry name" value="PDDEXK-like_dom_sf"/>
</dbReference>
<feature type="domain" description="YqaJ viral recombinase" evidence="2">
    <location>
        <begin position="260"/>
        <end position="407"/>
    </location>
</feature>
<accession>A0A8J6L5W4</accession>
<feature type="region of interest" description="Disordered" evidence="1">
    <location>
        <begin position="504"/>
        <end position="537"/>
    </location>
</feature>
<dbReference type="AlphaFoldDB" id="A0A8J6L5W4"/>
<evidence type="ECO:0000259" key="3">
    <source>
        <dbReference type="Pfam" id="PF20700"/>
    </source>
</evidence>
<dbReference type="GO" id="GO:0006281">
    <property type="term" value="P:DNA repair"/>
    <property type="evidence" value="ECO:0007669"/>
    <property type="project" value="UniProtKB-ARBA"/>
</dbReference>
<keyword evidence="5" id="KW-1185">Reference proteome</keyword>
<dbReference type="EMBL" id="JABDTM020026300">
    <property type="protein sequence ID" value="KAH0812094.1"/>
    <property type="molecule type" value="Genomic_DNA"/>
</dbReference>
<dbReference type="Gene3D" id="3.90.320.10">
    <property type="match status" value="1"/>
</dbReference>
<evidence type="ECO:0000256" key="1">
    <source>
        <dbReference type="SAM" id="MobiDB-lite"/>
    </source>
</evidence>
<evidence type="ECO:0000313" key="5">
    <source>
        <dbReference type="Proteomes" id="UP000719412"/>
    </source>
</evidence>
<evidence type="ECO:0000313" key="4">
    <source>
        <dbReference type="EMBL" id="KAH0812094.1"/>
    </source>
</evidence>
<evidence type="ECO:0000259" key="2">
    <source>
        <dbReference type="Pfam" id="PF09588"/>
    </source>
</evidence>
<dbReference type="Proteomes" id="UP000719412">
    <property type="component" value="Unassembled WGS sequence"/>
</dbReference>
<feature type="domain" description="Mutator-like transposase" evidence="3">
    <location>
        <begin position="6"/>
        <end position="217"/>
    </location>
</feature>